<dbReference type="RefSeq" id="WP_038452977.1">
    <property type="nucleotide sequence ID" value="NZ_CP007637.1"/>
</dbReference>
<protein>
    <submittedName>
        <fullName evidence="2">Epimerase</fullName>
    </submittedName>
</protein>
<dbReference type="eggNOG" id="COG0451">
    <property type="taxonomic scope" value="Bacteria"/>
</dbReference>
<dbReference type="OrthoDB" id="2565354at2"/>
<dbReference type="InterPro" id="IPR036291">
    <property type="entry name" value="NAD(P)-bd_dom_sf"/>
</dbReference>
<accession>A0A1N7U6W1</accession>
<dbReference type="InterPro" id="IPR001509">
    <property type="entry name" value="Epimerase_deHydtase"/>
</dbReference>
<dbReference type="GeneID" id="45622297"/>
<proteinExistence type="predicted"/>
<dbReference type="AlphaFoldDB" id="A0A1N7U6W1"/>
<feature type="domain" description="NAD-dependent epimerase/dehydratase" evidence="1">
    <location>
        <begin position="3"/>
        <end position="231"/>
    </location>
</feature>
<reference evidence="2 3" key="1">
    <citation type="submission" date="2014-05" db="EMBL/GenBank/DDBJ databases">
        <title>Pseudomonas simiae WCS417.</title>
        <authorList>
            <person name="Berendsen R.L."/>
        </authorList>
    </citation>
    <scope>NUCLEOTIDE SEQUENCE [LARGE SCALE GENOMIC DNA]</scope>
    <source>
        <strain evidence="2 3">WCS417</strain>
    </source>
</reference>
<dbReference type="SUPFAM" id="SSF51735">
    <property type="entry name" value="NAD(P)-binding Rossmann-fold domains"/>
    <property type="match status" value="1"/>
</dbReference>
<sequence length="310" mass="34833">MHIAIFGANSQIAQDLTRSLAAARTFDLSLFVRDKNKLDTSALIPTGQRSIKIFEYADFDRNTAFDAIINFVGVGDPAVASKMGSAIFDITYEYDKLALDYLKANNKCRYIFLSSGAAYGGDFETPAQAQTLATFDINNLKTTDWYAVAKFYAETRHRALQGLSIVDIRVFNYFSHTQDLSARYFMTDAVRAIKDNTVLTTSPANMFRDYITPLDFYTLISKALAFNGDLNIAVDCYTKAPADKFSILDHLQSNFGLQYTTEKATQHINATGAKQHYYSENRMASTLGYTPHFNSIEGLTHEIERCQFIK</sequence>
<evidence type="ECO:0000313" key="2">
    <source>
        <dbReference type="EMBL" id="AIB35564.1"/>
    </source>
</evidence>
<name>A0A1N7U6W1_9PSED</name>
<dbReference type="Pfam" id="PF01370">
    <property type="entry name" value="Epimerase"/>
    <property type="match status" value="1"/>
</dbReference>
<organism evidence="2 3">
    <name type="scientific">Pseudomonas simiae</name>
    <dbReference type="NCBI Taxonomy" id="321846"/>
    <lineage>
        <taxon>Bacteria</taxon>
        <taxon>Pseudomonadati</taxon>
        <taxon>Pseudomonadota</taxon>
        <taxon>Gammaproteobacteria</taxon>
        <taxon>Pseudomonadales</taxon>
        <taxon>Pseudomonadaceae</taxon>
        <taxon>Pseudomonas</taxon>
    </lineage>
</organism>
<dbReference type="Proteomes" id="UP000027308">
    <property type="component" value="Chromosome"/>
</dbReference>
<gene>
    <name evidence="2" type="ORF">PS417_08220</name>
</gene>
<dbReference type="Gene3D" id="3.40.50.720">
    <property type="entry name" value="NAD(P)-binding Rossmann-like Domain"/>
    <property type="match status" value="1"/>
</dbReference>
<dbReference type="EMBL" id="CP007637">
    <property type="protein sequence ID" value="AIB35564.1"/>
    <property type="molecule type" value="Genomic_DNA"/>
</dbReference>
<evidence type="ECO:0000259" key="1">
    <source>
        <dbReference type="Pfam" id="PF01370"/>
    </source>
</evidence>
<evidence type="ECO:0000313" key="3">
    <source>
        <dbReference type="Proteomes" id="UP000027308"/>
    </source>
</evidence>